<comment type="cofactor">
    <cofactor evidence="1">
        <name>[4Fe-4S] cluster</name>
        <dbReference type="ChEBI" id="CHEBI:49883"/>
    </cofactor>
</comment>
<evidence type="ECO:0000256" key="4">
    <source>
        <dbReference type="ARBA" id="ARBA00022723"/>
    </source>
</evidence>
<dbReference type="GO" id="GO:0051539">
    <property type="term" value="F:4 iron, 4 sulfur cluster binding"/>
    <property type="evidence" value="ECO:0007669"/>
    <property type="project" value="UniProtKB-KW"/>
</dbReference>
<accession>X1KK17</accession>
<dbReference type="EMBL" id="BARV01000915">
    <property type="protein sequence ID" value="GAH90459.1"/>
    <property type="molecule type" value="Genomic_DNA"/>
</dbReference>
<keyword evidence="6" id="KW-0411">Iron-sulfur</keyword>
<dbReference type="NCBIfam" id="NF004019">
    <property type="entry name" value="PRK05481.1"/>
    <property type="match status" value="1"/>
</dbReference>
<dbReference type="Pfam" id="PF04055">
    <property type="entry name" value="Radical_SAM"/>
    <property type="match status" value="1"/>
</dbReference>
<evidence type="ECO:0000256" key="1">
    <source>
        <dbReference type="ARBA" id="ARBA00001966"/>
    </source>
</evidence>
<dbReference type="SUPFAM" id="SSF102114">
    <property type="entry name" value="Radical SAM enzymes"/>
    <property type="match status" value="1"/>
</dbReference>
<dbReference type="PANTHER" id="PTHR10949">
    <property type="entry name" value="LIPOYL SYNTHASE"/>
    <property type="match status" value="1"/>
</dbReference>
<reference evidence="8" key="1">
    <citation type="journal article" date="2014" name="Front. Microbiol.">
        <title>High frequency of phylogenetically diverse reductive dehalogenase-homologous genes in deep subseafloor sedimentary metagenomes.</title>
        <authorList>
            <person name="Kawai M."/>
            <person name="Futagami T."/>
            <person name="Toyoda A."/>
            <person name="Takaki Y."/>
            <person name="Nishi S."/>
            <person name="Hori S."/>
            <person name="Arai W."/>
            <person name="Tsubouchi T."/>
            <person name="Morono Y."/>
            <person name="Uchiyama I."/>
            <person name="Ito T."/>
            <person name="Fujiyama A."/>
            <person name="Inagaki F."/>
            <person name="Takami H."/>
        </authorList>
    </citation>
    <scope>NUCLEOTIDE SEQUENCE</scope>
    <source>
        <strain evidence="8">Expedition CK06-06</strain>
    </source>
</reference>
<dbReference type="InterPro" id="IPR003698">
    <property type="entry name" value="Lipoyl_synth"/>
</dbReference>
<evidence type="ECO:0000256" key="6">
    <source>
        <dbReference type="ARBA" id="ARBA00023014"/>
    </source>
</evidence>
<dbReference type="GO" id="GO:0046872">
    <property type="term" value="F:metal ion binding"/>
    <property type="evidence" value="ECO:0007669"/>
    <property type="project" value="UniProtKB-KW"/>
</dbReference>
<comment type="caution">
    <text evidence="8">The sequence shown here is derived from an EMBL/GenBank/DDBJ whole genome shotgun (WGS) entry which is preliminary data.</text>
</comment>
<dbReference type="InterPro" id="IPR007197">
    <property type="entry name" value="rSAM"/>
</dbReference>
<organism evidence="8">
    <name type="scientific">marine sediment metagenome</name>
    <dbReference type="NCBI Taxonomy" id="412755"/>
    <lineage>
        <taxon>unclassified sequences</taxon>
        <taxon>metagenomes</taxon>
        <taxon>ecological metagenomes</taxon>
    </lineage>
</organism>
<evidence type="ECO:0000313" key="8">
    <source>
        <dbReference type="EMBL" id="GAH90459.1"/>
    </source>
</evidence>
<dbReference type="Gene3D" id="3.20.20.70">
    <property type="entry name" value="Aldolase class I"/>
    <property type="match status" value="1"/>
</dbReference>
<dbReference type="AlphaFoldDB" id="X1KK17"/>
<sequence>GASLFAKTVSKIKEHSPTVRVEALVPDFSGKEEALAAVAAAGADVIGHNLETVRRLTPHLRDRRASYDLSLKVLNRFRVLVPRTITKSSLILGMGEQREEILTALRDLHDVGVKAVTLGQYLQPTKGAAPVARYLSPEEFDELGENAKEIGFRSVIAGPLVRSSYHAAKLFTECSG</sequence>
<protein>
    <recommendedName>
        <fullName evidence="7">Radical SAM core domain-containing protein</fullName>
    </recommendedName>
</protein>
<keyword evidence="5" id="KW-0408">Iron</keyword>
<dbReference type="GO" id="GO:0016992">
    <property type="term" value="F:lipoate synthase activity"/>
    <property type="evidence" value="ECO:0007669"/>
    <property type="project" value="InterPro"/>
</dbReference>
<dbReference type="InterPro" id="IPR058240">
    <property type="entry name" value="rSAM_sf"/>
</dbReference>
<keyword evidence="3" id="KW-0949">S-adenosyl-L-methionine</keyword>
<keyword evidence="4" id="KW-0479">Metal-binding</keyword>
<feature type="non-terminal residue" evidence="8">
    <location>
        <position position="1"/>
    </location>
</feature>
<feature type="domain" description="Radical SAM core" evidence="7">
    <location>
        <begin position="1"/>
        <end position="153"/>
    </location>
</feature>
<evidence type="ECO:0000256" key="5">
    <source>
        <dbReference type="ARBA" id="ARBA00023004"/>
    </source>
</evidence>
<evidence type="ECO:0000256" key="2">
    <source>
        <dbReference type="ARBA" id="ARBA00022485"/>
    </source>
</evidence>
<dbReference type="PANTHER" id="PTHR10949:SF0">
    <property type="entry name" value="LIPOYL SYNTHASE, MITOCHONDRIAL"/>
    <property type="match status" value="1"/>
</dbReference>
<dbReference type="InterPro" id="IPR013785">
    <property type="entry name" value="Aldolase_TIM"/>
</dbReference>
<dbReference type="PROSITE" id="PS51918">
    <property type="entry name" value="RADICAL_SAM"/>
    <property type="match status" value="1"/>
</dbReference>
<evidence type="ECO:0000259" key="7">
    <source>
        <dbReference type="PROSITE" id="PS51918"/>
    </source>
</evidence>
<proteinExistence type="predicted"/>
<keyword evidence="2" id="KW-0004">4Fe-4S</keyword>
<gene>
    <name evidence="8" type="ORF">S06H3_02944</name>
</gene>
<name>X1KK17_9ZZZZ</name>
<evidence type="ECO:0000256" key="3">
    <source>
        <dbReference type="ARBA" id="ARBA00022691"/>
    </source>
</evidence>